<evidence type="ECO:0000256" key="2">
    <source>
        <dbReference type="ARBA" id="ARBA00022676"/>
    </source>
</evidence>
<proteinExistence type="inferred from homology"/>
<dbReference type="Pfam" id="PF00535">
    <property type="entry name" value="Glycos_transf_2"/>
    <property type="match status" value="1"/>
</dbReference>
<protein>
    <submittedName>
        <fullName evidence="5">Glycosyl transferase family protein</fullName>
    </submittedName>
</protein>
<dbReference type="Gene3D" id="3.90.550.10">
    <property type="entry name" value="Spore Coat Polysaccharide Biosynthesis Protein SpsA, Chain A"/>
    <property type="match status" value="1"/>
</dbReference>
<evidence type="ECO:0000259" key="4">
    <source>
        <dbReference type="Pfam" id="PF00535"/>
    </source>
</evidence>
<organism evidence="5 6">
    <name type="scientific">Candidatus Yanofskybacteria bacterium GW2011_GWA2_44_9</name>
    <dbReference type="NCBI Taxonomy" id="1619025"/>
    <lineage>
        <taxon>Bacteria</taxon>
        <taxon>Candidatus Yanofskyibacteriota</taxon>
    </lineage>
</organism>
<dbReference type="PANTHER" id="PTHR43179">
    <property type="entry name" value="RHAMNOSYLTRANSFERASE WBBL"/>
    <property type="match status" value="1"/>
</dbReference>
<keyword evidence="3 5" id="KW-0808">Transferase</keyword>
<accession>A0A0G1KFZ5</accession>
<sequence>MSMLKVTINLVVLNGEKYIRHFLDAVLAQTYPHELIEFNILDNGSLDNTIGIIENFKFKILNSKFPKFDLVKSKSNLGMWPGQEELLKRSSCKYVLAVAVDVILDKDFIKNAVEVMERDEKIGALQAKIYRYELTDLQPTTYNLQPTIIDTFGFKIFKSRRLVNMGHGEKDIGQYDPPSGGSVEIFGVEGAAPFFRKSALESCRIPLPTTHYQLPTNEIFDHDYFWYGDDFDLAWRMNLFGWKQIFAPAVIAWHDRQTTKTLRKNWMDFIRIRREVPMRKRGLDWRNTRFTILKNDYIINILKDLPYILKREIMLFGYILIFEPRVLSEVPNFLRFFPKMLRKRREIMSRAKVGPNEIGKWFS</sequence>
<reference evidence="5 6" key="1">
    <citation type="journal article" date="2015" name="Nature">
        <title>rRNA introns, odd ribosomes, and small enigmatic genomes across a large radiation of phyla.</title>
        <authorList>
            <person name="Brown C.T."/>
            <person name="Hug L.A."/>
            <person name="Thomas B.C."/>
            <person name="Sharon I."/>
            <person name="Castelle C.J."/>
            <person name="Singh A."/>
            <person name="Wilkins M.J."/>
            <person name="Williams K.H."/>
            <person name="Banfield J.F."/>
        </authorList>
    </citation>
    <scope>NUCLEOTIDE SEQUENCE [LARGE SCALE GENOMIC DNA]</scope>
</reference>
<dbReference type="InterPro" id="IPR029044">
    <property type="entry name" value="Nucleotide-diphossugar_trans"/>
</dbReference>
<evidence type="ECO:0000313" key="5">
    <source>
        <dbReference type="EMBL" id="KKT82440.1"/>
    </source>
</evidence>
<comment type="caution">
    <text evidence="5">The sequence shown here is derived from an EMBL/GenBank/DDBJ whole genome shotgun (WGS) entry which is preliminary data.</text>
</comment>
<dbReference type="InterPro" id="IPR001173">
    <property type="entry name" value="Glyco_trans_2-like"/>
</dbReference>
<feature type="domain" description="Glycosyltransferase 2-like" evidence="4">
    <location>
        <begin position="11"/>
        <end position="144"/>
    </location>
</feature>
<gene>
    <name evidence="5" type="ORF">UW79_C0006G0018</name>
</gene>
<dbReference type="EMBL" id="LCJR01000006">
    <property type="protein sequence ID" value="KKT82440.1"/>
    <property type="molecule type" value="Genomic_DNA"/>
</dbReference>
<evidence type="ECO:0000256" key="1">
    <source>
        <dbReference type="ARBA" id="ARBA00006739"/>
    </source>
</evidence>
<evidence type="ECO:0000256" key="3">
    <source>
        <dbReference type="ARBA" id="ARBA00022679"/>
    </source>
</evidence>
<name>A0A0G1KFZ5_9BACT</name>
<keyword evidence="2" id="KW-0328">Glycosyltransferase</keyword>
<dbReference type="AlphaFoldDB" id="A0A0G1KFZ5"/>
<comment type="similarity">
    <text evidence="1">Belongs to the glycosyltransferase 2 family.</text>
</comment>
<dbReference type="GO" id="GO:0016757">
    <property type="term" value="F:glycosyltransferase activity"/>
    <property type="evidence" value="ECO:0007669"/>
    <property type="project" value="UniProtKB-KW"/>
</dbReference>
<evidence type="ECO:0000313" key="6">
    <source>
        <dbReference type="Proteomes" id="UP000034032"/>
    </source>
</evidence>
<dbReference type="Proteomes" id="UP000034032">
    <property type="component" value="Unassembled WGS sequence"/>
</dbReference>
<dbReference type="PANTHER" id="PTHR43179:SF12">
    <property type="entry name" value="GALACTOFURANOSYLTRANSFERASE GLFT2"/>
    <property type="match status" value="1"/>
</dbReference>
<dbReference type="SUPFAM" id="SSF53448">
    <property type="entry name" value="Nucleotide-diphospho-sugar transferases"/>
    <property type="match status" value="1"/>
</dbReference>